<protein>
    <submittedName>
        <fullName evidence="2">Uncharacterized protein</fullName>
    </submittedName>
</protein>
<dbReference type="Proteomes" id="UP001181355">
    <property type="component" value="Chromosome"/>
</dbReference>
<keyword evidence="1" id="KW-1133">Transmembrane helix</keyword>
<sequence>MDSNPYTAPHSDLIQTPREFEVPEETAKRIRNAVIAACISGCITLLATLAAMGGSPMLGFSIWNFADVFLIFGLALGIYKNSRTCAVIMFVYFLISKALMVQASGNVGSLLLSIIFFYYYFLGILGTFSYHKLKKEYGIQA</sequence>
<evidence type="ECO:0000256" key="1">
    <source>
        <dbReference type="SAM" id="Phobius"/>
    </source>
</evidence>
<dbReference type="EMBL" id="CP133720">
    <property type="protein sequence ID" value="WMW81823.1"/>
    <property type="molecule type" value="Genomic_DNA"/>
</dbReference>
<keyword evidence="3" id="KW-1185">Reference proteome</keyword>
<reference evidence="2" key="1">
    <citation type="submission" date="2023-09" db="EMBL/GenBank/DDBJ databases">
        <title>Undibacterium sp. 20NA77.5 isolated from freshwater.</title>
        <authorList>
            <person name="Le V."/>
            <person name="Ko S.-R."/>
            <person name="Ahn C.-Y."/>
            <person name="Oh H.-M."/>
        </authorList>
    </citation>
    <scope>NUCLEOTIDE SEQUENCE</scope>
    <source>
        <strain evidence="2">20NA77.5</strain>
    </source>
</reference>
<proteinExistence type="predicted"/>
<gene>
    <name evidence="2" type="ORF">RF679_05950</name>
</gene>
<accession>A0ABY9RLS4</accession>
<keyword evidence="1" id="KW-0812">Transmembrane</keyword>
<feature type="transmembrane region" description="Helical" evidence="1">
    <location>
        <begin position="60"/>
        <end position="79"/>
    </location>
</feature>
<feature type="transmembrane region" description="Helical" evidence="1">
    <location>
        <begin position="110"/>
        <end position="130"/>
    </location>
</feature>
<feature type="transmembrane region" description="Helical" evidence="1">
    <location>
        <begin position="33"/>
        <end position="54"/>
    </location>
</feature>
<keyword evidence="1" id="KW-0472">Membrane</keyword>
<dbReference type="RefSeq" id="WP_309483300.1">
    <property type="nucleotide sequence ID" value="NZ_CP133720.1"/>
</dbReference>
<feature type="transmembrane region" description="Helical" evidence="1">
    <location>
        <begin position="86"/>
        <end position="104"/>
    </location>
</feature>
<evidence type="ECO:0000313" key="3">
    <source>
        <dbReference type="Proteomes" id="UP001181355"/>
    </source>
</evidence>
<organism evidence="2 3">
    <name type="scientific">Undibacterium cyanobacteriorum</name>
    <dbReference type="NCBI Taxonomy" id="3073561"/>
    <lineage>
        <taxon>Bacteria</taxon>
        <taxon>Pseudomonadati</taxon>
        <taxon>Pseudomonadota</taxon>
        <taxon>Betaproteobacteria</taxon>
        <taxon>Burkholderiales</taxon>
        <taxon>Oxalobacteraceae</taxon>
        <taxon>Undibacterium</taxon>
    </lineage>
</organism>
<name>A0ABY9RLS4_9BURK</name>
<evidence type="ECO:0000313" key="2">
    <source>
        <dbReference type="EMBL" id="WMW81823.1"/>
    </source>
</evidence>